<accession>A0A5C5YHI9</accession>
<keyword evidence="2" id="KW-0732">Signal</keyword>
<evidence type="ECO:0008006" key="5">
    <source>
        <dbReference type="Google" id="ProtNLM"/>
    </source>
</evidence>
<feature type="compositionally biased region" description="Basic and acidic residues" evidence="1">
    <location>
        <begin position="45"/>
        <end position="58"/>
    </location>
</feature>
<evidence type="ECO:0000256" key="1">
    <source>
        <dbReference type="SAM" id="MobiDB-lite"/>
    </source>
</evidence>
<sequence precursor="true">MKIFLFVPMLLLALLTLPGCGSGSEATVNPAPEITDEEFLEMDAESDRARQEALREES</sequence>
<dbReference type="RefSeq" id="WP_186774776.1">
    <property type="nucleotide sequence ID" value="NZ_SJPK01000002.1"/>
</dbReference>
<comment type="caution">
    <text evidence="3">The sequence shown here is derived from an EMBL/GenBank/DDBJ whole genome shotgun (WGS) entry which is preliminary data.</text>
</comment>
<feature type="signal peptide" evidence="2">
    <location>
        <begin position="1"/>
        <end position="21"/>
    </location>
</feature>
<keyword evidence="4" id="KW-1185">Reference proteome</keyword>
<gene>
    <name evidence="3" type="ORF">CA85_11280</name>
</gene>
<feature type="compositionally biased region" description="Acidic residues" evidence="1">
    <location>
        <begin position="34"/>
        <end position="44"/>
    </location>
</feature>
<organism evidence="3 4">
    <name type="scientific">Allorhodopirellula solitaria</name>
    <dbReference type="NCBI Taxonomy" id="2527987"/>
    <lineage>
        <taxon>Bacteria</taxon>
        <taxon>Pseudomonadati</taxon>
        <taxon>Planctomycetota</taxon>
        <taxon>Planctomycetia</taxon>
        <taxon>Pirellulales</taxon>
        <taxon>Pirellulaceae</taxon>
        <taxon>Allorhodopirellula</taxon>
    </lineage>
</organism>
<reference evidence="3 4" key="1">
    <citation type="submission" date="2019-02" db="EMBL/GenBank/DDBJ databases">
        <title>Deep-cultivation of Planctomycetes and their phenomic and genomic characterization uncovers novel biology.</title>
        <authorList>
            <person name="Wiegand S."/>
            <person name="Jogler M."/>
            <person name="Boedeker C."/>
            <person name="Pinto D."/>
            <person name="Vollmers J."/>
            <person name="Rivas-Marin E."/>
            <person name="Kohn T."/>
            <person name="Peeters S.H."/>
            <person name="Heuer A."/>
            <person name="Rast P."/>
            <person name="Oberbeckmann S."/>
            <person name="Bunk B."/>
            <person name="Jeske O."/>
            <person name="Meyerdierks A."/>
            <person name="Storesund J.E."/>
            <person name="Kallscheuer N."/>
            <person name="Luecker S."/>
            <person name="Lage O.M."/>
            <person name="Pohl T."/>
            <person name="Merkel B.J."/>
            <person name="Hornburger P."/>
            <person name="Mueller R.-W."/>
            <person name="Bruemmer F."/>
            <person name="Labrenz M."/>
            <person name="Spormann A.M."/>
            <person name="Op Den Camp H."/>
            <person name="Overmann J."/>
            <person name="Amann R."/>
            <person name="Jetten M.S.M."/>
            <person name="Mascher T."/>
            <person name="Medema M.H."/>
            <person name="Devos D.P."/>
            <person name="Kaster A.-K."/>
            <person name="Ovreas L."/>
            <person name="Rohde M."/>
            <person name="Galperin M.Y."/>
            <person name="Jogler C."/>
        </authorList>
    </citation>
    <scope>NUCLEOTIDE SEQUENCE [LARGE SCALE GENOMIC DNA]</scope>
    <source>
        <strain evidence="3 4">CA85</strain>
    </source>
</reference>
<evidence type="ECO:0000313" key="3">
    <source>
        <dbReference type="EMBL" id="TWT74241.1"/>
    </source>
</evidence>
<dbReference type="Proteomes" id="UP000318053">
    <property type="component" value="Unassembled WGS sequence"/>
</dbReference>
<protein>
    <recommendedName>
        <fullName evidence="5">Secreted protein</fullName>
    </recommendedName>
</protein>
<dbReference type="AlphaFoldDB" id="A0A5C5YHI9"/>
<evidence type="ECO:0000256" key="2">
    <source>
        <dbReference type="SAM" id="SignalP"/>
    </source>
</evidence>
<feature type="region of interest" description="Disordered" evidence="1">
    <location>
        <begin position="22"/>
        <end position="58"/>
    </location>
</feature>
<evidence type="ECO:0000313" key="4">
    <source>
        <dbReference type="Proteomes" id="UP000318053"/>
    </source>
</evidence>
<feature type="chain" id="PRO_5023087922" description="Secreted protein" evidence="2">
    <location>
        <begin position="22"/>
        <end position="58"/>
    </location>
</feature>
<name>A0A5C5YHI9_9BACT</name>
<proteinExistence type="predicted"/>
<dbReference type="EMBL" id="SJPK01000002">
    <property type="protein sequence ID" value="TWT74241.1"/>
    <property type="molecule type" value="Genomic_DNA"/>
</dbReference>